<dbReference type="PROSITE" id="PS51644">
    <property type="entry name" value="HTH_OST"/>
    <property type="match status" value="1"/>
</dbReference>
<organism evidence="2 3">
    <name type="scientific">Pseudolycoriella hygida</name>
    <dbReference type="NCBI Taxonomy" id="35572"/>
    <lineage>
        <taxon>Eukaryota</taxon>
        <taxon>Metazoa</taxon>
        <taxon>Ecdysozoa</taxon>
        <taxon>Arthropoda</taxon>
        <taxon>Hexapoda</taxon>
        <taxon>Insecta</taxon>
        <taxon>Pterygota</taxon>
        <taxon>Neoptera</taxon>
        <taxon>Endopterygota</taxon>
        <taxon>Diptera</taxon>
        <taxon>Nematocera</taxon>
        <taxon>Sciaroidea</taxon>
        <taxon>Sciaridae</taxon>
        <taxon>Pseudolycoriella</taxon>
    </lineage>
</organism>
<dbReference type="InterPro" id="IPR041966">
    <property type="entry name" value="LOTUS-like"/>
</dbReference>
<dbReference type="InterPro" id="IPR036514">
    <property type="entry name" value="SGNH_hydro_sf"/>
</dbReference>
<proteinExistence type="predicted"/>
<reference evidence="2" key="1">
    <citation type="submission" date="2022-07" db="EMBL/GenBank/DDBJ databases">
        <authorList>
            <person name="Trinca V."/>
            <person name="Uliana J.V.C."/>
            <person name="Torres T.T."/>
            <person name="Ward R.J."/>
            <person name="Monesi N."/>
        </authorList>
    </citation>
    <scope>NUCLEOTIDE SEQUENCE</scope>
    <source>
        <strain evidence="2">HSMRA1968</strain>
        <tissue evidence="2">Whole embryos</tissue>
    </source>
</reference>
<dbReference type="Gene3D" id="3.30.420.610">
    <property type="entry name" value="LOTUS domain-like"/>
    <property type="match status" value="1"/>
</dbReference>
<dbReference type="InterPro" id="IPR025605">
    <property type="entry name" value="OST-HTH/LOTUS_dom"/>
</dbReference>
<dbReference type="EMBL" id="WJQU01000001">
    <property type="protein sequence ID" value="KAJ6649716.1"/>
    <property type="molecule type" value="Genomic_DNA"/>
</dbReference>
<evidence type="ECO:0000259" key="1">
    <source>
        <dbReference type="PROSITE" id="PS51644"/>
    </source>
</evidence>
<name>A0A9Q0NHG0_9DIPT</name>
<feature type="domain" description="HTH OST-type" evidence="1">
    <location>
        <begin position="6"/>
        <end position="79"/>
    </location>
</feature>
<dbReference type="Gene3D" id="3.40.50.1110">
    <property type="entry name" value="SGNH hydrolase"/>
    <property type="match status" value="1"/>
</dbReference>
<dbReference type="AlphaFoldDB" id="A0A9Q0NHG0"/>
<dbReference type="InterPro" id="IPR033447">
    <property type="entry name" value="OSK"/>
</dbReference>
<protein>
    <submittedName>
        <fullName evidence="2">Maternal effect protein oskar</fullName>
    </submittedName>
</protein>
<evidence type="ECO:0000313" key="3">
    <source>
        <dbReference type="Proteomes" id="UP001151699"/>
    </source>
</evidence>
<keyword evidence="3" id="KW-1185">Reference proteome</keyword>
<dbReference type="Pfam" id="PF17182">
    <property type="entry name" value="OSK"/>
    <property type="match status" value="1"/>
</dbReference>
<sequence>MENQENADILKAEIKSILAFKAQNGATFSEVKDEYAYLMGKEMNFNSSSEFIHFMSSMEDVYAVKGSDGQLQWFSNSAKSQHINVFVKEQKIQREPRTYTRSTCYYNDNYMYKSKLRKCFSNQNNYDLNKPNHGQQSSFFYYYQLVGDDFFLQLAKLDCKLPFEYITPKNSLQWSRPIKKCGHCISGLTIRGLTKLLKSGKKLSKHIILNVGSVDLLQGRDFHEMRDDFLELYSELRMGRYDTFITTLAPLANLRFSMDDQNRWSEFNSFLVDNFPNVLDIASCFLSESNRVIYECYQLKPKYVSGCNQAHLLWNYIGRQRVVKHLKNSLLNDPYGDSDF</sequence>
<accession>A0A9Q0NHG0</accession>
<evidence type="ECO:0000313" key="2">
    <source>
        <dbReference type="EMBL" id="KAJ6649716.1"/>
    </source>
</evidence>
<dbReference type="Proteomes" id="UP001151699">
    <property type="component" value="Chromosome A"/>
</dbReference>
<comment type="caution">
    <text evidence="2">The sequence shown here is derived from an EMBL/GenBank/DDBJ whole genome shotgun (WGS) entry which is preliminary data.</text>
</comment>
<gene>
    <name evidence="2" type="primary">osk_0</name>
    <name evidence="2" type="ORF">Bhyg_04955</name>
</gene>
<dbReference type="OrthoDB" id="10034606at2759"/>